<dbReference type="EMBL" id="HBHI01002928">
    <property type="protein sequence ID" value="CAD9657668.1"/>
    <property type="molecule type" value="Transcribed_RNA"/>
</dbReference>
<feature type="domain" description="Large ribosomal subunit protein uL11 C-terminal" evidence="9">
    <location>
        <begin position="73"/>
        <end position="144"/>
    </location>
</feature>
<dbReference type="InterPro" id="IPR020785">
    <property type="entry name" value="Ribosomal_uL11_CS"/>
</dbReference>
<dbReference type="GO" id="GO:0003735">
    <property type="term" value="F:structural constituent of ribosome"/>
    <property type="evidence" value="ECO:0007669"/>
    <property type="project" value="InterPro"/>
</dbReference>
<dbReference type="GO" id="GO:0006412">
    <property type="term" value="P:translation"/>
    <property type="evidence" value="ECO:0007669"/>
    <property type="project" value="InterPro"/>
</dbReference>
<reference evidence="11" key="1">
    <citation type="submission" date="2021-01" db="EMBL/GenBank/DDBJ databases">
        <authorList>
            <person name="Corre E."/>
            <person name="Pelletier E."/>
            <person name="Niang G."/>
            <person name="Scheremetjew M."/>
            <person name="Finn R."/>
            <person name="Kale V."/>
            <person name="Holt S."/>
            <person name="Cochrane G."/>
            <person name="Meng A."/>
            <person name="Brown T."/>
            <person name="Cohen L."/>
        </authorList>
    </citation>
    <scope>NUCLEOTIDE SEQUENCE</scope>
    <source>
        <strain evidence="11">CCMP1452</strain>
    </source>
</reference>
<dbReference type="PANTHER" id="PTHR11661">
    <property type="entry name" value="60S RIBOSOMAL PROTEIN L12"/>
    <property type="match status" value="1"/>
</dbReference>
<evidence type="ECO:0000259" key="10">
    <source>
        <dbReference type="Pfam" id="PF03946"/>
    </source>
</evidence>
<evidence type="ECO:0000256" key="2">
    <source>
        <dbReference type="ARBA" id="ARBA00022481"/>
    </source>
</evidence>
<name>A0A7S2R1A4_9STRA</name>
<evidence type="ECO:0000256" key="7">
    <source>
        <dbReference type="ARBA" id="ARBA00040104"/>
    </source>
</evidence>
<evidence type="ECO:0000256" key="4">
    <source>
        <dbReference type="ARBA" id="ARBA00022884"/>
    </source>
</evidence>
<feature type="domain" description="Large ribosomal subunit protein uL11 N-terminal" evidence="10">
    <location>
        <begin position="7"/>
        <end position="67"/>
    </location>
</feature>
<keyword evidence="3" id="KW-0699">rRNA-binding</keyword>
<dbReference type="SMART" id="SM00649">
    <property type="entry name" value="RL11"/>
    <property type="match status" value="1"/>
</dbReference>
<dbReference type="InterPro" id="IPR020783">
    <property type="entry name" value="Ribosomal_uL11_C"/>
</dbReference>
<dbReference type="InterPro" id="IPR000911">
    <property type="entry name" value="Ribosomal_uL11"/>
</dbReference>
<evidence type="ECO:0000256" key="3">
    <source>
        <dbReference type="ARBA" id="ARBA00022730"/>
    </source>
</evidence>
<dbReference type="InterPro" id="IPR036769">
    <property type="entry name" value="Ribosomal_uL11_C_sf"/>
</dbReference>
<dbReference type="Pfam" id="PF00298">
    <property type="entry name" value="Ribosomal_L11"/>
    <property type="match status" value="1"/>
</dbReference>
<keyword evidence="5 8" id="KW-0689">Ribosomal protein</keyword>
<evidence type="ECO:0000256" key="6">
    <source>
        <dbReference type="ARBA" id="ARBA00023274"/>
    </source>
</evidence>
<evidence type="ECO:0000256" key="1">
    <source>
        <dbReference type="ARBA" id="ARBA00010537"/>
    </source>
</evidence>
<accession>A0A7S2R1A4</accession>
<evidence type="ECO:0000256" key="8">
    <source>
        <dbReference type="RuleBase" id="RU003978"/>
    </source>
</evidence>
<gene>
    <name evidence="11" type="ORF">EANT1437_LOCUS1469</name>
</gene>
<dbReference type="FunFam" id="1.10.10.250:FF:000003">
    <property type="entry name" value="Mitochondrial ribosomal protein L11"/>
    <property type="match status" value="1"/>
</dbReference>
<dbReference type="PROSITE" id="PS00359">
    <property type="entry name" value="RIBOSOMAL_L11"/>
    <property type="match status" value="1"/>
</dbReference>
<dbReference type="PANTHER" id="PTHR11661:SF1">
    <property type="entry name" value="LARGE RIBOSOMAL SUBUNIT PROTEIN UL11M"/>
    <property type="match status" value="1"/>
</dbReference>
<evidence type="ECO:0000259" key="9">
    <source>
        <dbReference type="Pfam" id="PF00298"/>
    </source>
</evidence>
<dbReference type="GO" id="GO:0005762">
    <property type="term" value="C:mitochondrial large ribosomal subunit"/>
    <property type="evidence" value="ECO:0007669"/>
    <property type="project" value="TreeGrafter"/>
</dbReference>
<keyword evidence="6 8" id="KW-0687">Ribonucleoprotein</keyword>
<dbReference type="InterPro" id="IPR020784">
    <property type="entry name" value="Ribosomal_uL11_N"/>
</dbReference>
<dbReference type="Gene3D" id="3.30.1550.10">
    <property type="entry name" value="Ribosomal protein L11/L12, N-terminal domain"/>
    <property type="match status" value="1"/>
</dbReference>
<proteinExistence type="inferred from homology"/>
<organism evidence="11">
    <name type="scientific">Eucampia antarctica</name>
    <dbReference type="NCBI Taxonomy" id="49252"/>
    <lineage>
        <taxon>Eukaryota</taxon>
        <taxon>Sar</taxon>
        <taxon>Stramenopiles</taxon>
        <taxon>Ochrophyta</taxon>
        <taxon>Bacillariophyta</taxon>
        <taxon>Mediophyceae</taxon>
        <taxon>Biddulphiophycidae</taxon>
        <taxon>Hemiaulales</taxon>
        <taxon>Hemiaulaceae</taxon>
        <taxon>Eucampia</taxon>
    </lineage>
</organism>
<dbReference type="InterPro" id="IPR036796">
    <property type="entry name" value="Ribosomal_uL11_N_sf"/>
</dbReference>
<dbReference type="InterPro" id="IPR006519">
    <property type="entry name" value="Ribosomal_uL11_bac-typ"/>
</dbReference>
<protein>
    <recommendedName>
        <fullName evidence="7">Large ribosomal subunit protein uL11m</fullName>
    </recommendedName>
</protein>
<sequence>MSLVRTVRLRVPACSARPGPAIGQALGPLGINMAEFCKQFNEKSDQIGYERDTPLPVVLSAMSDRTFTFEVRSPPTSYLIKKVTGVEKGPNHPNAEDLPVAFLSPEAVYEIAKIKQQDDMMWHLPLEGIARSIVGTAKSMGISVREHKEEPKKQEAEEN</sequence>
<evidence type="ECO:0000313" key="11">
    <source>
        <dbReference type="EMBL" id="CAD9657668.1"/>
    </source>
</evidence>
<comment type="similarity">
    <text evidence="1 8">Belongs to the universal ribosomal protein uL11 family.</text>
</comment>
<keyword evidence="4" id="KW-0694">RNA-binding</keyword>
<dbReference type="GO" id="GO:0070180">
    <property type="term" value="F:large ribosomal subunit rRNA binding"/>
    <property type="evidence" value="ECO:0007669"/>
    <property type="project" value="TreeGrafter"/>
</dbReference>
<dbReference type="FunFam" id="3.30.1550.10:FF:000006">
    <property type="entry name" value="50S ribosomal protein L11"/>
    <property type="match status" value="1"/>
</dbReference>
<dbReference type="SUPFAM" id="SSF54747">
    <property type="entry name" value="Ribosomal L11/L12e N-terminal domain"/>
    <property type="match status" value="1"/>
</dbReference>
<dbReference type="AlphaFoldDB" id="A0A7S2R1A4"/>
<dbReference type="CDD" id="cd00349">
    <property type="entry name" value="Ribosomal_L11"/>
    <property type="match status" value="1"/>
</dbReference>
<dbReference type="Gene3D" id="1.10.10.250">
    <property type="entry name" value="Ribosomal protein L11, C-terminal domain"/>
    <property type="match status" value="1"/>
</dbReference>
<dbReference type="Pfam" id="PF03946">
    <property type="entry name" value="Ribosomal_L11_N"/>
    <property type="match status" value="1"/>
</dbReference>
<keyword evidence="2" id="KW-0488">Methylation</keyword>
<dbReference type="HAMAP" id="MF_00736">
    <property type="entry name" value="Ribosomal_uL11"/>
    <property type="match status" value="1"/>
</dbReference>
<dbReference type="NCBIfam" id="TIGR01632">
    <property type="entry name" value="L11_bact"/>
    <property type="match status" value="1"/>
</dbReference>
<evidence type="ECO:0000256" key="5">
    <source>
        <dbReference type="ARBA" id="ARBA00022980"/>
    </source>
</evidence>
<dbReference type="SUPFAM" id="SSF46906">
    <property type="entry name" value="Ribosomal protein L11, C-terminal domain"/>
    <property type="match status" value="1"/>
</dbReference>